<dbReference type="EC" id="7.2.2.11" evidence="10"/>
<dbReference type="GO" id="GO:0016887">
    <property type="term" value="F:ATP hydrolysis activity"/>
    <property type="evidence" value="ECO:0007669"/>
    <property type="project" value="InterPro"/>
</dbReference>
<comment type="catalytic activity">
    <reaction evidence="12">
        <text>Ni(2+)(out) + ATP + H2O = Ni(2+)(in) + ADP + phosphate + H(+)</text>
        <dbReference type="Rhea" id="RHEA:15557"/>
        <dbReference type="ChEBI" id="CHEBI:15377"/>
        <dbReference type="ChEBI" id="CHEBI:15378"/>
        <dbReference type="ChEBI" id="CHEBI:30616"/>
        <dbReference type="ChEBI" id="CHEBI:43474"/>
        <dbReference type="ChEBI" id="CHEBI:49786"/>
        <dbReference type="ChEBI" id="CHEBI:456216"/>
        <dbReference type="EC" id="7.2.2.11"/>
    </reaction>
    <physiologicalReaction direction="left-to-right" evidence="12">
        <dbReference type="Rhea" id="RHEA:15558"/>
    </physiologicalReaction>
</comment>
<keyword evidence="7" id="KW-0406">Ion transport</keyword>
<organism evidence="14 15">
    <name type="scientific">Halobacterium jilantaiense</name>
    <dbReference type="NCBI Taxonomy" id="355548"/>
    <lineage>
        <taxon>Archaea</taxon>
        <taxon>Methanobacteriati</taxon>
        <taxon>Methanobacteriota</taxon>
        <taxon>Stenosarchaea group</taxon>
        <taxon>Halobacteria</taxon>
        <taxon>Halobacteriales</taxon>
        <taxon>Halobacteriaceae</taxon>
        <taxon>Halobacterium</taxon>
    </lineage>
</organism>
<dbReference type="STRING" id="355548.SAMN04487945_1686"/>
<dbReference type="GO" id="GO:0015413">
    <property type="term" value="F:ABC-type nickel transporter activity"/>
    <property type="evidence" value="ECO:0007669"/>
    <property type="project" value="UniProtKB-EC"/>
</dbReference>
<dbReference type="Pfam" id="PF08352">
    <property type="entry name" value="oligo_HPY"/>
    <property type="match status" value="2"/>
</dbReference>
<evidence type="ECO:0000313" key="15">
    <source>
        <dbReference type="Proteomes" id="UP000198518"/>
    </source>
</evidence>
<dbReference type="Gene3D" id="3.40.50.300">
    <property type="entry name" value="P-loop containing nucleotide triphosphate hydrolases"/>
    <property type="match status" value="3"/>
</dbReference>
<evidence type="ECO:0000256" key="11">
    <source>
        <dbReference type="ARBA" id="ARBA00044143"/>
    </source>
</evidence>
<dbReference type="Proteomes" id="UP000198518">
    <property type="component" value="Unassembled WGS sequence"/>
</dbReference>
<feature type="domain" description="ABC transporter" evidence="13">
    <location>
        <begin position="516"/>
        <end position="777"/>
    </location>
</feature>
<dbReference type="NCBIfam" id="NF007739">
    <property type="entry name" value="PRK10419.1"/>
    <property type="match status" value="3"/>
</dbReference>
<comment type="subcellular location">
    <subcellularLocation>
        <location evidence="1">Cell membrane</location>
        <topology evidence="1">Peripheral membrane protein</topology>
    </subcellularLocation>
</comment>
<keyword evidence="6" id="KW-1278">Translocase</keyword>
<dbReference type="GO" id="GO:0005886">
    <property type="term" value="C:plasma membrane"/>
    <property type="evidence" value="ECO:0007669"/>
    <property type="project" value="UniProtKB-SubCell"/>
</dbReference>
<evidence type="ECO:0000256" key="7">
    <source>
        <dbReference type="ARBA" id="ARBA00023065"/>
    </source>
</evidence>
<evidence type="ECO:0000256" key="1">
    <source>
        <dbReference type="ARBA" id="ARBA00004202"/>
    </source>
</evidence>
<keyword evidence="8" id="KW-0472">Membrane</keyword>
<reference evidence="14 15" key="1">
    <citation type="submission" date="2016-10" db="EMBL/GenBank/DDBJ databases">
        <authorList>
            <person name="de Groot N.N."/>
        </authorList>
    </citation>
    <scope>NUCLEOTIDE SEQUENCE [LARGE SCALE GENOMIC DNA]</scope>
    <source>
        <strain evidence="14 15">CGMCC 1.5337</strain>
    </source>
</reference>
<keyword evidence="15" id="KW-1185">Reference proteome</keyword>
<keyword evidence="4" id="KW-0547">Nucleotide-binding</keyword>
<accession>A0A1I0PIT5</accession>
<evidence type="ECO:0000256" key="9">
    <source>
        <dbReference type="ARBA" id="ARBA00038669"/>
    </source>
</evidence>
<dbReference type="CDD" id="cd03257">
    <property type="entry name" value="ABC_NikE_OppD_transporters"/>
    <property type="match status" value="2"/>
</dbReference>
<evidence type="ECO:0000256" key="10">
    <source>
        <dbReference type="ARBA" id="ARBA00039098"/>
    </source>
</evidence>
<dbReference type="InterPro" id="IPR050388">
    <property type="entry name" value="ABC_Ni/Peptide_Import"/>
</dbReference>
<dbReference type="AlphaFoldDB" id="A0A1I0PIT5"/>
<proteinExistence type="predicted"/>
<dbReference type="Pfam" id="PF00005">
    <property type="entry name" value="ABC_tran"/>
    <property type="match status" value="3"/>
</dbReference>
<evidence type="ECO:0000259" key="13">
    <source>
        <dbReference type="PROSITE" id="PS50893"/>
    </source>
</evidence>
<dbReference type="InterPro" id="IPR027417">
    <property type="entry name" value="P-loop_NTPase"/>
</dbReference>
<keyword evidence="5 14" id="KW-0067">ATP-binding</keyword>
<comment type="subunit">
    <text evidence="9">The complex is composed of two ATP-binding proteins (NikD and NikE), two transmembrane proteins (NikB and NikC) and a solute-binding protein (NikA).</text>
</comment>
<dbReference type="EMBL" id="FOJA01000001">
    <property type="protein sequence ID" value="SEW13675.1"/>
    <property type="molecule type" value="Genomic_DNA"/>
</dbReference>
<dbReference type="InterPro" id="IPR017871">
    <property type="entry name" value="ABC_transporter-like_CS"/>
</dbReference>
<dbReference type="InterPro" id="IPR013563">
    <property type="entry name" value="Oligopep_ABC_C"/>
</dbReference>
<evidence type="ECO:0000256" key="3">
    <source>
        <dbReference type="ARBA" id="ARBA00022475"/>
    </source>
</evidence>
<dbReference type="OrthoDB" id="18209at2157"/>
<evidence type="ECO:0000256" key="5">
    <source>
        <dbReference type="ARBA" id="ARBA00022840"/>
    </source>
</evidence>
<dbReference type="GO" id="GO:0005524">
    <property type="term" value="F:ATP binding"/>
    <property type="evidence" value="ECO:0007669"/>
    <property type="project" value="UniProtKB-KW"/>
</dbReference>
<evidence type="ECO:0000313" key="14">
    <source>
        <dbReference type="EMBL" id="SEW13675.1"/>
    </source>
</evidence>
<evidence type="ECO:0000256" key="2">
    <source>
        <dbReference type="ARBA" id="ARBA00022448"/>
    </source>
</evidence>
<keyword evidence="3" id="KW-1003">Cell membrane</keyword>
<evidence type="ECO:0000256" key="8">
    <source>
        <dbReference type="ARBA" id="ARBA00023136"/>
    </source>
</evidence>
<dbReference type="SMART" id="SM00382">
    <property type="entry name" value="AAA"/>
    <property type="match status" value="2"/>
</dbReference>
<dbReference type="RefSeq" id="WP_089668876.1">
    <property type="nucleotide sequence ID" value="NZ_FOJA01000001.1"/>
</dbReference>
<dbReference type="FunFam" id="3.40.50.300:FF:000016">
    <property type="entry name" value="Oligopeptide ABC transporter ATP-binding component"/>
    <property type="match status" value="1"/>
</dbReference>
<dbReference type="GO" id="GO:0015833">
    <property type="term" value="P:peptide transport"/>
    <property type="evidence" value="ECO:0007669"/>
    <property type="project" value="InterPro"/>
</dbReference>
<evidence type="ECO:0000256" key="12">
    <source>
        <dbReference type="ARBA" id="ARBA00048610"/>
    </source>
</evidence>
<name>A0A1I0PIT5_9EURY</name>
<gene>
    <name evidence="14" type="ORF">SAMN04487945_1686</name>
</gene>
<dbReference type="PROSITE" id="PS50893">
    <property type="entry name" value="ABC_TRANSPORTER_2"/>
    <property type="match status" value="2"/>
</dbReference>
<dbReference type="NCBIfam" id="NF008453">
    <property type="entry name" value="PRK11308.1"/>
    <property type="match status" value="3"/>
</dbReference>
<dbReference type="NCBIfam" id="TIGR01727">
    <property type="entry name" value="oligo_HPY"/>
    <property type="match status" value="2"/>
</dbReference>
<dbReference type="PANTHER" id="PTHR43297">
    <property type="entry name" value="OLIGOPEPTIDE TRANSPORT ATP-BINDING PROTEIN APPD"/>
    <property type="match status" value="1"/>
</dbReference>
<sequence length="952" mass="102686">MTDLLSVSNLRTQFDTGRGAVKAVDGVDLEIEEGETVGLVGESGSGKSVTALSAMQLVDDPGDVVGGSVTIQEPTLAAKLVANHDGAVASYPFDAIAACREVAGDLRGDAAVGSTPAELRGIADDLDGTADPGDLAGDLRGFADRLDATTDDEASDDGDADDPETVGADLDDAVLDALDGFVFFSEATLQPAAGADVDPSADPISVLRSRGDGHEHVHLADAHVDLTAAPENAMRDVRGGEMSMIFQDPMTSLNPALTVGEQVAESLRLHRYGKKRSDSWLNGIREALSRGDTDERVVADTVEILDAVGIPEPETRLDEYPHEFSGGMRQRVLIAIALACRPQLLVADEPTTALDVTIQAQILDLVNDLQDEFGMSVLFITHDLGVVAETCDRVAVMYAGEIVEEGPVDEIFHNPSHPYTYALLESIPSEDTDRLQPIEGNVPDLIDLPDGCHFADRCPWAHDECVEGEIPSLQHGPEDVDHRSKCVMEDFDTSEYAAGATGVAAESETFTGDPIVEVDGLQKYFSRADGWLDKWLASEPQTVKAVDGVDLEIYEGETLGLVGESGCGKSTTGRSILRLLEPTDGRVVFAGDDISALDDDALRSKRTDMQMIFQDPLSSLDPRQSVGKTILEPLQIHGLPEDTGEKSTRQARRDRVVELMEAVGLEPGQYDRYPHELSGGQRQRVGIARALAVDPDFIVADEPVSALDVSVQAQILNLMEDLQDEFDLTYLFIAHDLSVVRHICDRVAVMYLGKVVETAPTQLLFDSPKHPYTEALLSSIPEPDPRADTSDRIILEGDVPSPIDPPSGCRFRTRCPKVIPPADLDVEQDVFREVMDLRETVENREIPLDTVWEDAADDTAAGGSPTDVPADGGRDASREAFVDALWAREFDTEPTGEVRSVVERAFDALATENWADAEETLREAFESPCETTEPLLGGGEQPAACHLYDDAA</sequence>
<evidence type="ECO:0000256" key="4">
    <source>
        <dbReference type="ARBA" id="ARBA00022741"/>
    </source>
</evidence>
<dbReference type="InterPro" id="IPR003439">
    <property type="entry name" value="ABC_transporter-like_ATP-bd"/>
</dbReference>
<feature type="domain" description="ABC transporter" evidence="13">
    <location>
        <begin position="5"/>
        <end position="424"/>
    </location>
</feature>
<protein>
    <recommendedName>
        <fullName evidence="11">Nickel import system ATP-binding protein NikD</fullName>
        <ecNumber evidence="10">7.2.2.11</ecNumber>
    </recommendedName>
</protein>
<dbReference type="PROSITE" id="PS00211">
    <property type="entry name" value="ABC_TRANSPORTER_1"/>
    <property type="match status" value="2"/>
</dbReference>
<dbReference type="InterPro" id="IPR003593">
    <property type="entry name" value="AAA+_ATPase"/>
</dbReference>
<keyword evidence="2" id="KW-0813">Transport</keyword>
<dbReference type="PANTHER" id="PTHR43297:SF13">
    <property type="entry name" value="NICKEL ABC TRANSPORTER, ATP-BINDING PROTEIN"/>
    <property type="match status" value="1"/>
</dbReference>
<evidence type="ECO:0000256" key="6">
    <source>
        <dbReference type="ARBA" id="ARBA00022967"/>
    </source>
</evidence>
<dbReference type="SUPFAM" id="SSF52540">
    <property type="entry name" value="P-loop containing nucleoside triphosphate hydrolases"/>
    <property type="match status" value="2"/>
</dbReference>